<comment type="caution">
    <text evidence="3">The sequence shown here is derived from an EMBL/GenBank/DDBJ whole genome shotgun (WGS) entry which is preliminary data.</text>
</comment>
<evidence type="ECO:0000259" key="2">
    <source>
        <dbReference type="PROSITE" id="PS51186"/>
    </source>
</evidence>
<feature type="domain" description="N-acetyltransferase" evidence="2">
    <location>
        <begin position="1"/>
        <end position="155"/>
    </location>
</feature>
<evidence type="ECO:0000256" key="1">
    <source>
        <dbReference type="SAM" id="MobiDB-lite"/>
    </source>
</evidence>
<dbReference type="OrthoDB" id="3239945at2"/>
<keyword evidence="4" id="KW-1185">Reference proteome</keyword>
<organism evidence="3 4">
    <name type="scientific">Saccharothrix texasensis</name>
    <dbReference type="NCBI Taxonomy" id="103734"/>
    <lineage>
        <taxon>Bacteria</taxon>
        <taxon>Bacillati</taxon>
        <taxon>Actinomycetota</taxon>
        <taxon>Actinomycetes</taxon>
        <taxon>Pseudonocardiales</taxon>
        <taxon>Pseudonocardiaceae</taxon>
        <taxon>Saccharothrix</taxon>
    </lineage>
</organism>
<evidence type="ECO:0000313" key="4">
    <source>
        <dbReference type="Proteomes" id="UP000268727"/>
    </source>
</evidence>
<sequence>MRVVEPTPGAWPSPEELFGPNGAQGGGVVAIDDDRPVGWVAVAPRPGYPRSARAEVAAPAAGDPPGDSADVWSVTCFFIHRAARRRGLGAVLLEHAVGYAREHGERSVEGYPADTGGAKKTSGDLYHGTLGMFTDAGFELVERRGANRALVRLAP</sequence>
<dbReference type="EMBL" id="RJKM01000001">
    <property type="protein sequence ID" value="ROP40120.1"/>
    <property type="molecule type" value="Genomic_DNA"/>
</dbReference>
<dbReference type="RefSeq" id="WP_123745471.1">
    <property type="nucleotide sequence ID" value="NZ_RJKM01000001.1"/>
</dbReference>
<proteinExistence type="predicted"/>
<dbReference type="Pfam" id="PF00583">
    <property type="entry name" value="Acetyltransf_1"/>
    <property type="match status" value="1"/>
</dbReference>
<dbReference type="AlphaFoldDB" id="A0A3N1HC96"/>
<dbReference type="Gene3D" id="3.40.630.30">
    <property type="match status" value="1"/>
</dbReference>
<keyword evidence="3" id="KW-0808">Transferase</keyword>
<dbReference type="SUPFAM" id="SSF55729">
    <property type="entry name" value="Acyl-CoA N-acyltransferases (Nat)"/>
    <property type="match status" value="1"/>
</dbReference>
<name>A0A3N1HC96_9PSEU</name>
<reference evidence="3 4" key="1">
    <citation type="submission" date="2018-11" db="EMBL/GenBank/DDBJ databases">
        <title>Sequencing the genomes of 1000 actinobacteria strains.</title>
        <authorList>
            <person name="Klenk H.-P."/>
        </authorList>
    </citation>
    <scope>NUCLEOTIDE SEQUENCE [LARGE SCALE GENOMIC DNA]</scope>
    <source>
        <strain evidence="3 4">DSM 44231</strain>
    </source>
</reference>
<dbReference type="CDD" id="cd04301">
    <property type="entry name" value="NAT_SF"/>
    <property type="match status" value="1"/>
</dbReference>
<dbReference type="Proteomes" id="UP000268727">
    <property type="component" value="Unassembled WGS sequence"/>
</dbReference>
<dbReference type="InterPro" id="IPR000182">
    <property type="entry name" value="GNAT_dom"/>
</dbReference>
<dbReference type="GO" id="GO:0016747">
    <property type="term" value="F:acyltransferase activity, transferring groups other than amino-acyl groups"/>
    <property type="evidence" value="ECO:0007669"/>
    <property type="project" value="InterPro"/>
</dbReference>
<accession>A0A3N1HC96</accession>
<evidence type="ECO:0000313" key="3">
    <source>
        <dbReference type="EMBL" id="ROP40120.1"/>
    </source>
</evidence>
<gene>
    <name evidence="3" type="ORF">EDD40_5525</name>
</gene>
<protein>
    <submittedName>
        <fullName evidence="3">Acetyltransferase (GNAT) family protein</fullName>
    </submittedName>
</protein>
<dbReference type="InterPro" id="IPR016181">
    <property type="entry name" value="Acyl_CoA_acyltransferase"/>
</dbReference>
<feature type="region of interest" description="Disordered" evidence="1">
    <location>
        <begin position="1"/>
        <end position="26"/>
    </location>
</feature>
<dbReference type="PROSITE" id="PS51186">
    <property type="entry name" value="GNAT"/>
    <property type="match status" value="1"/>
</dbReference>